<evidence type="ECO:0000256" key="5">
    <source>
        <dbReference type="ARBA" id="ARBA00023125"/>
    </source>
</evidence>
<keyword evidence="5 7" id="KW-0238">DNA-binding</keyword>
<dbReference type="GO" id="GO:0031492">
    <property type="term" value="F:nucleosomal DNA binding"/>
    <property type="evidence" value="ECO:0007669"/>
    <property type="project" value="TreeGrafter"/>
</dbReference>
<dbReference type="Gene3D" id="1.10.10.10">
    <property type="entry name" value="Winged helix-like DNA-binding domain superfamily/Winged helix DNA-binding domain"/>
    <property type="match status" value="1"/>
</dbReference>
<dbReference type="GO" id="GO:0003690">
    <property type="term" value="F:double-stranded DNA binding"/>
    <property type="evidence" value="ECO:0007669"/>
    <property type="project" value="TreeGrafter"/>
</dbReference>
<accession>A0A834MUW5</accession>
<evidence type="ECO:0000259" key="9">
    <source>
        <dbReference type="PROSITE" id="PS51504"/>
    </source>
</evidence>
<evidence type="ECO:0000256" key="6">
    <source>
        <dbReference type="ARBA" id="ARBA00023242"/>
    </source>
</evidence>
<evidence type="ECO:0000256" key="4">
    <source>
        <dbReference type="ARBA" id="ARBA00022454"/>
    </source>
</evidence>
<feature type="compositionally biased region" description="Low complexity" evidence="8">
    <location>
        <begin position="152"/>
        <end position="161"/>
    </location>
</feature>
<dbReference type="CDD" id="cd00073">
    <property type="entry name" value="H15"/>
    <property type="match status" value="1"/>
</dbReference>
<feature type="compositionally biased region" description="Low complexity" evidence="8">
    <location>
        <begin position="22"/>
        <end position="35"/>
    </location>
</feature>
<dbReference type="GO" id="GO:0000786">
    <property type="term" value="C:nucleosome"/>
    <property type="evidence" value="ECO:0007669"/>
    <property type="project" value="InterPro"/>
</dbReference>
<dbReference type="AlphaFoldDB" id="A0A834MUW5"/>
<comment type="similarity">
    <text evidence="7">Belongs to the histone H1/H5 family.</text>
</comment>
<keyword evidence="6 7" id="KW-0539">Nucleus</keyword>
<evidence type="ECO:0000256" key="1">
    <source>
        <dbReference type="ARBA" id="ARBA00002809"/>
    </source>
</evidence>
<dbReference type="FunFam" id="1.10.10.10:FF:000140">
    <property type="entry name" value="Histone H1.0"/>
    <property type="match status" value="1"/>
</dbReference>
<evidence type="ECO:0000256" key="3">
    <source>
        <dbReference type="ARBA" id="ARBA00004286"/>
    </source>
</evidence>
<dbReference type="Pfam" id="PF00538">
    <property type="entry name" value="Linker_histone"/>
    <property type="match status" value="1"/>
</dbReference>
<dbReference type="InterPro" id="IPR005819">
    <property type="entry name" value="H1/H5"/>
</dbReference>
<dbReference type="InterPro" id="IPR036388">
    <property type="entry name" value="WH-like_DNA-bd_sf"/>
</dbReference>
<feature type="compositionally biased region" description="Basic residues" evidence="8">
    <location>
        <begin position="39"/>
        <end position="49"/>
    </location>
</feature>
<dbReference type="GO" id="GO:0045910">
    <property type="term" value="P:negative regulation of DNA recombination"/>
    <property type="evidence" value="ECO:0007669"/>
    <property type="project" value="TreeGrafter"/>
</dbReference>
<dbReference type="PANTHER" id="PTHR11467:SF20">
    <property type="entry name" value="H15 DOMAIN-CONTAINING PROTEIN-RELATED"/>
    <property type="match status" value="1"/>
</dbReference>
<feature type="domain" description="H15" evidence="9">
    <location>
        <begin position="48"/>
        <end position="122"/>
    </location>
</feature>
<dbReference type="PROSITE" id="PS51504">
    <property type="entry name" value="H15"/>
    <property type="match status" value="1"/>
</dbReference>
<dbReference type="SMART" id="SM00526">
    <property type="entry name" value="H15"/>
    <property type="match status" value="1"/>
</dbReference>
<feature type="compositionally biased region" description="Basic residues" evidence="8">
    <location>
        <begin position="130"/>
        <end position="151"/>
    </location>
</feature>
<gene>
    <name evidence="10" type="ORF">HZH68_014625</name>
</gene>
<evidence type="ECO:0000256" key="2">
    <source>
        <dbReference type="ARBA" id="ARBA00004123"/>
    </source>
</evidence>
<feature type="region of interest" description="Disordered" evidence="8">
    <location>
        <begin position="182"/>
        <end position="262"/>
    </location>
</feature>
<protein>
    <recommendedName>
        <fullName evidence="9">H15 domain-containing protein</fullName>
    </recommendedName>
</protein>
<evidence type="ECO:0000256" key="8">
    <source>
        <dbReference type="SAM" id="MobiDB-lite"/>
    </source>
</evidence>
<dbReference type="GO" id="GO:0030261">
    <property type="term" value="P:chromosome condensation"/>
    <property type="evidence" value="ECO:0007669"/>
    <property type="project" value="TreeGrafter"/>
</dbReference>
<dbReference type="GO" id="GO:0005634">
    <property type="term" value="C:nucleus"/>
    <property type="evidence" value="ECO:0007669"/>
    <property type="project" value="UniProtKB-SubCell"/>
</dbReference>
<dbReference type="InterPro" id="IPR005818">
    <property type="entry name" value="Histone_H1/H5_H15"/>
</dbReference>
<keyword evidence="4 7" id="KW-0158">Chromosome</keyword>
<name>A0A834MUW5_VESGE</name>
<dbReference type="GO" id="GO:0030527">
    <property type="term" value="F:structural constituent of chromatin"/>
    <property type="evidence" value="ECO:0007669"/>
    <property type="project" value="InterPro"/>
</dbReference>
<feature type="region of interest" description="Disordered" evidence="8">
    <location>
        <begin position="1"/>
        <end position="55"/>
    </location>
</feature>
<dbReference type="InterPro" id="IPR036390">
    <property type="entry name" value="WH_DNA-bd_sf"/>
</dbReference>
<proteinExistence type="inferred from homology"/>
<comment type="caution">
    <text evidence="10">The sequence shown here is derived from an EMBL/GenBank/DDBJ whole genome shotgun (WGS) entry which is preliminary data.</text>
</comment>
<comment type="subcellular location">
    <subcellularLocation>
        <location evidence="3">Chromosome</location>
    </subcellularLocation>
    <subcellularLocation>
        <location evidence="2 7">Nucleus</location>
    </subcellularLocation>
</comment>
<reference evidence="10" key="1">
    <citation type="journal article" date="2020" name="G3 (Bethesda)">
        <title>High-Quality Assemblies for Three Invasive Social Wasps from the &lt;i&gt;Vespula&lt;/i&gt; Genus.</title>
        <authorList>
            <person name="Harrop T.W.R."/>
            <person name="Guhlin J."/>
            <person name="McLaughlin G.M."/>
            <person name="Permina E."/>
            <person name="Stockwell P."/>
            <person name="Gilligan J."/>
            <person name="Le Lec M.F."/>
            <person name="Gruber M.A.M."/>
            <person name="Quinn O."/>
            <person name="Lovegrove M."/>
            <person name="Duncan E.J."/>
            <person name="Remnant E.J."/>
            <person name="Van Eeckhoven J."/>
            <person name="Graham B."/>
            <person name="Knapp R.A."/>
            <person name="Langford K.W."/>
            <person name="Kronenberg Z."/>
            <person name="Press M.O."/>
            <person name="Eacker S.M."/>
            <person name="Wilson-Rankin E.E."/>
            <person name="Purcell J."/>
            <person name="Lester P.J."/>
            <person name="Dearden P.K."/>
        </authorList>
    </citation>
    <scope>NUCLEOTIDE SEQUENCE</scope>
    <source>
        <strain evidence="10">Linc-1</strain>
    </source>
</reference>
<evidence type="ECO:0000313" key="11">
    <source>
        <dbReference type="Proteomes" id="UP000617340"/>
    </source>
</evidence>
<comment type="function">
    <text evidence="1">Histones H1 are necessary for the condensation of nucleosome chains into higher-order structures.</text>
</comment>
<evidence type="ECO:0000256" key="7">
    <source>
        <dbReference type="RuleBase" id="RU003894"/>
    </source>
</evidence>
<organism evidence="10 11">
    <name type="scientific">Vespula germanica</name>
    <name type="common">German yellow jacket</name>
    <name type="synonym">Paravespula germanica</name>
    <dbReference type="NCBI Taxonomy" id="30212"/>
    <lineage>
        <taxon>Eukaryota</taxon>
        <taxon>Metazoa</taxon>
        <taxon>Ecdysozoa</taxon>
        <taxon>Arthropoda</taxon>
        <taxon>Hexapoda</taxon>
        <taxon>Insecta</taxon>
        <taxon>Pterygota</taxon>
        <taxon>Neoptera</taxon>
        <taxon>Endopterygota</taxon>
        <taxon>Hymenoptera</taxon>
        <taxon>Apocrita</taxon>
        <taxon>Aculeata</taxon>
        <taxon>Vespoidea</taxon>
        <taxon>Vespidae</taxon>
        <taxon>Vespinae</taxon>
        <taxon>Vespula</taxon>
    </lineage>
</organism>
<dbReference type="PRINTS" id="PR00624">
    <property type="entry name" value="HISTONEH5"/>
</dbReference>
<dbReference type="Proteomes" id="UP000617340">
    <property type="component" value="Unassembled WGS sequence"/>
</dbReference>
<dbReference type="EMBL" id="JACSDZ010000018">
    <property type="protein sequence ID" value="KAF7383868.1"/>
    <property type="molecule type" value="Genomic_DNA"/>
</dbReference>
<feature type="region of interest" description="Disordered" evidence="8">
    <location>
        <begin position="124"/>
        <end position="161"/>
    </location>
</feature>
<evidence type="ECO:0000313" key="10">
    <source>
        <dbReference type="EMBL" id="KAF7383868.1"/>
    </source>
</evidence>
<dbReference type="SUPFAM" id="SSF46785">
    <property type="entry name" value="Winged helix' DNA-binding domain"/>
    <property type="match status" value="1"/>
</dbReference>
<keyword evidence="11" id="KW-1185">Reference proteome</keyword>
<sequence length="354" mass="38456">MAEKTSSSPVVIAGSGTGSSANQQTNTSTSQSRRNMVPKTKKPRSKPTHPRTPDMVTAAIKALKERNGSSLQAIKKYMSTTYKLDIEKHAPFIRKYLKSAVASGALVQTKGKGAAGSFRLASLKSETTKSKSKKSRTKKQVAKKQTKKTTSSKKASTASTKTIASTAAAAAAAVTTTAAITATTTSGKKSPVKKPAVTAAVSEKRKTAKGPAAKPPKAKSAVHQIWSKSKVTKATPKKQAVKKATTAKPKKATTKKSLPPTSLSSSSQCIIEITFERSKEYHSGLLEWALEHKHRAKSTTRERQSHVTMSIRNYSAEARDDTDARYHCHISYLYHSIIYQHFRFSYHHFPLPQN</sequence>
<dbReference type="PANTHER" id="PTHR11467">
    <property type="entry name" value="HISTONE H1"/>
    <property type="match status" value="1"/>
</dbReference>
<dbReference type="GO" id="GO:0006334">
    <property type="term" value="P:nucleosome assembly"/>
    <property type="evidence" value="ECO:0007669"/>
    <property type="project" value="InterPro"/>
</dbReference>